<keyword evidence="2" id="KW-1185">Reference proteome</keyword>
<dbReference type="InterPro" id="IPR024078">
    <property type="entry name" value="LmbE-like_dom_sf"/>
</dbReference>
<proteinExistence type="predicted"/>
<organism evidence="1 2">
    <name type="scientific">Belnapia mucosa</name>
    <dbReference type="NCBI Taxonomy" id="2804532"/>
    <lineage>
        <taxon>Bacteria</taxon>
        <taxon>Pseudomonadati</taxon>
        <taxon>Pseudomonadota</taxon>
        <taxon>Alphaproteobacteria</taxon>
        <taxon>Acetobacterales</taxon>
        <taxon>Roseomonadaceae</taxon>
        <taxon>Belnapia</taxon>
    </lineage>
</organism>
<sequence>MPRALALSPHLDDAAFSCGGTLAALAQAGWEVTVATAFTRSVPNPTGFALACQLDKNLPADVDYMALRRAEDAEACARLGARPLWLDFPEAPHRGYADARALFGPPHEADAILPPLSGALAALIAEAPDLLLAPQAIGGHVDHVRLVEAIQAVLPAGLPVLWWTDFPYATRPQRETARPFAAAMEVDPERAIPGDAAARFAACAAYTTQLGFQFGGEDGLQRALDAAGPVERFRERGAVPLRVAA</sequence>
<gene>
    <name evidence="1" type="ORF">JMJ55_10735</name>
</gene>
<dbReference type="InterPro" id="IPR003737">
    <property type="entry name" value="GlcNAc_PI_deacetylase-related"/>
</dbReference>
<protein>
    <submittedName>
        <fullName evidence="1">PIG-L family deacetylase</fullName>
    </submittedName>
</protein>
<accession>A0ABS1V272</accession>
<dbReference type="SUPFAM" id="SSF102588">
    <property type="entry name" value="LmbE-like"/>
    <property type="match status" value="1"/>
</dbReference>
<name>A0ABS1V272_9PROT</name>
<dbReference type="Proteomes" id="UP000606490">
    <property type="component" value="Unassembled WGS sequence"/>
</dbReference>
<evidence type="ECO:0000313" key="2">
    <source>
        <dbReference type="Proteomes" id="UP000606490"/>
    </source>
</evidence>
<reference evidence="1 2" key="1">
    <citation type="submission" date="2021-01" db="EMBL/GenBank/DDBJ databases">
        <title>Belnapia mucosa sp. nov. and Belnapia arida sp. nov., isolated from the Tabernas Desert (Almeria, Spain).</title>
        <authorList>
            <person name="Molina-Menor E."/>
            <person name="Vidal-Verdu A."/>
            <person name="Calonge A."/>
            <person name="Satari L."/>
            <person name="Pereto Magraner J."/>
            <person name="Porcar Miralles M."/>
        </authorList>
    </citation>
    <scope>NUCLEOTIDE SEQUENCE [LARGE SCALE GENOMIC DNA]</scope>
    <source>
        <strain evidence="1 2">T6</strain>
    </source>
</reference>
<evidence type="ECO:0000313" key="1">
    <source>
        <dbReference type="EMBL" id="MBL6455800.1"/>
    </source>
</evidence>
<dbReference type="EMBL" id="JAEUXJ010000003">
    <property type="protein sequence ID" value="MBL6455800.1"/>
    <property type="molecule type" value="Genomic_DNA"/>
</dbReference>
<comment type="caution">
    <text evidence="1">The sequence shown here is derived from an EMBL/GenBank/DDBJ whole genome shotgun (WGS) entry which is preliminary data.</text>
</comment>
<dbReference type="Gene3D" id="3.40.50.10320">
    <property type="entry name" value="LmbE-like"/>
    <property type="match status" value="1"/>
</dbReference>
<dbReference type="RefSeq" id="WP_202825522.1">
    <property type="nucleotide sequence ID" value="NZ_JAEUXJ010000003.1"/>
</dbReference>
<dbReference type="Pfam" id="PF02585">
    <property type="entry name" value="PIG-L"/>
    <property type="match status" value="1"/>
</dbReference>